<dbReference type="OrthoDB" id="27435at2759"/>
<keyword evidence="1" id="KW-0067">ATP-binding</keyword>
<dbReference type="InterPro" id="IPR003959">
    <property type="entry name" value="ATPase_AAA_core"/>
</dbReference>
<feature type="domain" description="AAA+ ATPase" evidence="3">
    <location>
        <begin position="30"/>
        <end position="343"/>
    </location>
</feature>
<reference evidence="5" key="1">
    <citation type="journal article" date="2017" name="Front. Plant Sci.">
        <title>Climate Clever Clovers: New Paradigm to Reduce the Environmental Footprint of Ruminants by Breeding Low Methanogenic Forages Utilizing Haplotype Variation.</title>
        <authorList>
            <person name="Kaur P."/>
            <person name="Appels R."/>
            <person name="Bayer P.E."/>
            <person name="Keeble-Gagnere G."/>
            <person name="Wang J."/>
            <person name="Hirakawa H."/>
            <person name="Shirasawa K."/>
            <person name="Vercoe P."/>
            <person name="Stefanova K."/>
            <person name="Durmic Z."/>
            <person name="Nichols P."/>
            <person name="Revell C."/>
            <person name="Isobe S.N."/>
            <person name="Edwards D."/>
            <person name="Erskine W."/>
        </authorList>
    </citation>
    <scope>NUCLEOTIDE SEQUENCE [LARGE SCALE GENOMIC DNA]</scope>
    <source>
        <strain evidence="5">cv. Daliak</strain>
    </source>
</reference>
<feature type="compositionally biased region" description="Polar residues" evidence="2">
    <location>
        <begin position="67"/>
        <end position="77"/>
    </location>
</feature>
<evidence type="ECO:0000313" key="4">
    <source>
        <dbReference type="EMBL" id="GAU41356.1"/>
    </source>
</evidence>
<dbReference type="InterPro" id="IPR041569">
    <property type="entry name" value="AAA_lid_3"/>
</dbReference>
<dbReference type="Gene3D" id="3.40.50.300">
    <property type="entry name" value="P-loop containing nucleotide triphosphate hydrolases"/>
    <property type="match status" value="1"/>
</dbReference>
<sequence>MGRRNNGGGGGGGGGGRSLQFALRRRVESCKSKYTTAEEIVDHLRSNYPDYHRTKGQQLLRFVNDALKSSNNIPSRNPNKDDDDDDDEEECRNSSRKRRKDITDESEARLQKMESLHIKTRMSKQVPSSSSESVSDSGDDGAVSTSEDAIYSEKVEPAFDLMKDMLRNSYTGAKTVPATEEKNVELDMGNSSKATITVNRNGGESKLYRTTKIRLKGSGSGSNVAGGGVGDVEMKGKEGPMFKDLGASEEYIRELFDKAKRTAPSIVFIDEIDAIASKRENLQREMEKRIVTQLMTSMDEPESSSEPRGYVLVIGATNRPDSLDPALRRPGRFDREFLVGVPDESAREEILSVLTRSLKLDGSFDLRKIARSTPGFVGADLAALANKAGNLAMKRIIDERKHELSQDLMRENTKGWWREPWLPEEINKLAIKMSDFEVL</sequence>
<name>A0A2Z6NCE4_TRISU</name>
<dbReference type="AlphaFoldDB" id="A0A2Z6NCE4"/>
<dbReference type="Proteomes" id="UP000242715">
    <property type="component" value="Unassembled WGS sequence"/>
</dbReference>
<protein>
    <recommendedName>
        <fullName evidence="3">AAA+ ATPase domain-containing protein</fullName>
    </recommendedName>
</protein>
<dbReference type="PROSITE" id="PS00674">
    <property type="entry name" value="AAA"/>
    <property type="match status" value="1"/>
</dbReference>
<dbReference type="PANTHER" id="PTHR48470">
    <property type="entry name" value="CELL DIVISION CONTROL PROTEIN 48 C ISOFORM 1"/>
    <property type="match status" value="1"/>
</dbReference>
<feature type="compositionally biased region" description="Acidic residues" evidence="2">
    <location>
        <begin position="81"/>
        <end position="90"/>
    </location>
</feature>
<dbReference type="PANTHER" id="PTHR48470:SF1">
    <property type="entry name" value="CELL DIVISION CONTROL PROTEIN 48 C ISOFORM 1"/>
    <property type="match status" value="1"/>
</dbReference>
<dbReference type="EMBL" id="DF973860">
    <property type="protein sequence ID" value="GAU41356.1"/>
    <property type="molecule type" value="Genomic_DNA"/>
</dbReference>
<proteinExistence type="inferred from homology"/>
<gene>
    <name evidence="4" type="ORF">TSUD_390420</name>
</gene>
<comment type="similarity">
    <text evidence="1">Belongs to the AAA ATPase family.</text>
</comment>
<feature type="compositionally biased region" description="Basic and acidic residues" evidence="2">
    <location>
        <begin position="101"/>
        <end position="117"/>
    </location>
</feature>
<dbReference type="Pfam" id="PF00004">
    <property type="entry name" value="AAA"/>
    <property type="match status" value="1"/>
</dbReference>
<dbReference type="InterPro" id="IPR027417">
    <property type="entry name" value="P-loop_NTPase"/>
</dbReference>
<keyword evidence="5" id="KW-1185">Reference proteome</keyword>
<dbReference type="GO" id="GO:0005524">
    <property type="term" value="F:ATP binding"/>
    <property type="evidence" value="ECO:0007669"/>
    <property type="project" value="UniProtKB-KW"/>
</dbReference>
<dbReference type="SMART" id="SM00382">
    <property type="entry name" value="AAA"/>
    <property type="match status" value="1"/>
</dbReference>
<evidence type="ECO:0000313" key="5">
    <source>
        <dbReference type="Proteomes" id="UP000242715"/>
    </source>
</evidence>
<dbReference type="Pfam" id="PF17862">
    <property type="entry name" value="AAA_lid_3"/>
    <property type="match status" value="1"/>
</dbReference>
<dbReference type="Gene3D" id="1.10.8.60">
    <property type="match status" value="1"/>
</dbReference>
<evidence type="ECO:0000256" key="1">
    <source>
        <dbReference type="RuleBase" id="RU003651"/>
    </source>
</evidence>
<dbReference type="InterPro" id="IPR003593">
    <property type="entry name" value="AAA+_ATPase"/>
</dbReference>
<dbReference type="InterPro" id="IPR055278">
    <property type="entry name" value="CDC48c"/>
</dbReference>
<evidence type="ECO:0000259" key="3">
    <source>
        <dbReference type="SMART" id="SM00382"/>
    </source>
</evidence>
<evidence type="ECO:0000256" key="2">
    <source>
        <dbReference type="SAM" id="MobiDB-lite"/>
    </source>
</evidence>
<organism evidence="4 5">
    <name type="scientific">Trifolium subterraneum</name>
    <name type="common">Subterranean clover</name>
    <dbReference type="NCBI Taxonomy" id="3900"/>
    <lineage>
        <taxon>Eukaryota</taxon>
        <taxon>Viridiplantae</taxon>
        <taxon>Streptophyta</taxon>
        <taxon>Embryophyta</taxon>
        <taxon>Tracheophyta</taxon>
        <taxon>Spermatophyta</taxon>
        <taxon>Magnoliopsida</taxon>
        <taxon>eudicotyledons</taxon>
        <taxon>Gunneridae</taxon>
        <taxon>Pentapetalae</taxon>
        <taxon>rosids</taxon>
        <taxon>fabids</taxon>
        <taxon>Fabales</taxon>
        <taxon>Fabaceae</taxon>
        <taxon>Papilionoideae</taxon>
        <taxon>50 kb inversion clade</taxon>
        <taxon>NPAAA clade</taxon>
        <taxon>Hologalegina</taxon>
        <taxon>IRL clade</taxon>
        <taxon>Trifolieae</taxon>
        <taxon>Trifolium</taxon>
    </lineage>
</organism>
<dbReference type="SUPFAM" id="SSF52540">
    <property type="entry name" value="P-loop containing nucleoside triphosphate hydrolases"/>
    <property type="match status" value="1"/>
</dbReference>
<keyword evidence="1" id="KW-0547">Nucleotide-binding</keyword>
<feature type="compositionally biased region" description="Low complexity" evidence="2">
    <location>
        <begin position="123"/>
        <end position="146"/>
    </location>
</feature>
<dbReference type="InterPro" id="IPR003960">
    <property type="entry name" value="ATPase_AAA_CS"/>
</dbReference>
<dbReference type="GO" id="GO:0016887">
    <property type="term" value="F:ATP hydrolysis activity"/>
    <property type="evidence" value="ECO:0007669"/>
    <property type="project" value="InterPro"/>
</dbReference>
<accession>A0A2Z6NCE4</accession>
<feature type="region of interest" description="Disordered" evidence="2">
    <location>
        <begin position="67"/>
        <end position="149"/>
    </location>
</feature>